<evidence type="ECO:0000313" key="4">
    <source>
        <dbReference type="EMBL" id="WNC70271.1"/>
    </source>
</evidence>
<dbReference type="InterPro" id="IPR035965">
    <property type="entry name" value="PAS-like_dom_sf"/>
</dbReference>
<dbReference type="NCBIfam" id="TIGR00254">
    <property type="entry name" value="GGDEF"/>
    <property type="match status" value="1"/>
</dbReference>
<dbReference type="SMART" id="SM00052">
    <property type="entry name" value="EAL"/>
    <property type="match status" value="1"/>
</dbReference>
<dbReference type="Pfam" id="PF08447">
    <property type="entry name" value="PAS_3"/>
    <property type="match status" value="1"/>
</dbReference>
<gene>
    <name evidence="4" type="ORF">RI845_09050</name>
</gene>
<dbReference type="Pfam" id="PF07494">
    <property type="entry name" value="Reg_prop"/>
    <property type="match status" value="2"/>
</dbReference>
<dbReference type="PANTHER" id="PTHR44757:SF2">
    <property type="entry name" value="BIOFILM ARCHITECTURE MAINTENANCE PROTEIN MBAA"/>
    <property type="match status" value="1"/>
</dbReference>
<dbReference type="Gene3D" id="3.30.450.20">
    <property type="entry name" value="PAS domain"/>
    <property type="match status" value="2"/>
</dbReference>
<dbReference type="InterPro" id="IPR035919">
    <property type="entry name" value="EAL_sf"/>
</dbReference>
<dbReference type="SUPFAM" id="SSF50998">
    <property type="entry name" value="Quinoprotein alcohol dehydrogenase-like"/>
    <property type="match status" value="1"/>
</dbReference>
<dbReference type="Proteomes" id="UP001248581">
    <property type="component" value="Chromosome"/>
</dbReference>
<protein>
    <submittedName>
        <fullName evidence="4">EAL domain-containing protein</fullName>
    </submittedName>
</protein>
<dbReference type="Pfam" id="PF00990">
    <property type="entry name" value="GGDEF"/>
    <property type="match status" value="1"/>
</dbReference>
<dbReference type="InterPro" id="IPR001633">
    <property type="entry name" value="EAL_dom"/>
</dbReference>
<dbReference type="InterPro" id="IPR001610">
    <property type="entry name" value="PAC"/>
</dbReference>
<dbReference type="PANTHER" id="PTHR44757">
    <property type="entry name" value="DIGUANYLATE CYCLASE DGCP"/>
    <property type="match status" value="1"/>
</dbReference>
<dbReference type="CDD" id="cd01948">
    <property type="entry name" value="EAL"/>
    <property type="match status" value="1"/>
</dbReference>
<dbReference type="InterPro" id="IPR029787">
    <property type="entry name" value="Nucleotide_cyclase"/>
</dbReference>
<dbReference type="Gene3D" id="3.20.20.450">
    <property type="entry name" value="EAL domain"/>
    <property type="match status" value="1"/>
</dbReference>
<evidence type="ECO:0000313" key="5">
    <source>
        <dbReference type="Proteomes" id="UP001248581"/>
    </source>
</evidence>
<keyword evidence="5" id="KW-1185">Reference proteome</keyword>
<dbReference type="InterPro" id="IPR000700">
    <property type="entry name" value="PAS-assoc_C"/>
</dbReference>
<dbReference type="InterPro" id="IPR000160">
    <property type="entry name" value="GGDEF_dom"/>
</dbReference>
<proteinExistence type="predicted"/>
<dbReference type="PROSITE" id="PS50887">
    <property type="entry name" value="GGDEF"/>
    <property type="match status" value="1"/>
</dbReference>
<dbReference type="InterPro" id="IPR011047">
    <property type="entry name" value="Quinoprotein_ADH-like_sf"/>
</dbReference>
<dbReference type="InterPro" id="IPR015943">
    <property type="entry name" value="WD40/YVTN_repeat-like_dom_sf"/>
</dbReference>
<dbReference type="CDD" id="cd01949">
    <property type="entry name" value="GGDEF"/>
    <property type="match status" value="1"/>
</dbReference>
<dbReference type="EMBL" id="CP134146">
    <property type="protein sequence ID" value="WNC70271.1"/>
    <property type="molecule type" value="Genomic_DNA"/>
</dbReference>
<dbReference type="InterPro" id="IPR011110">
    <property type="entry name" value="Reg_prop"/>
</dbReference>
<dbReference type="SUPFAM" id="SSF55785">
    <property type="entry name" value="PYP-like sensor domain (PAS domain)"/>
    <property type="match status" value="2"/>
</dbReference>
<feature type="domain" description="EAL" evidence="2">
    <location>
        <begin position="1233"/>
        <end position="1486"/>
    </location>
</feature>
<dbReference type="InterPro" id="IPR052155">
    <property type="entry name" value="Biofilm_reg_signaling"/>
</dbReference>
<feature type="domain" description="GGDEF" evidence="3">
    <location>
        <begin position="1091"/>
        <end position="1224"/>
    </location>
</feature>
<evidence type="ECO:0000259" key="1">
    <source>
        <dbReference type="PROSITE" id="PS50113"/>
    </source>
</evidence>
<evidence type="ECO:0000259" key="3">
    <source>
        <dbReference type="PROSITE" id="PS50887"/>
    </source>
</evidence>
<dbReference type="Gene3D" id="2.130.10.10">
    <property type="entry name" value="YVTN repeat-like/Quinoprotein amine dehydrogenase"/>
    <property type="match status" value="2"/>
</dbReference>
<dbReference type="RefSeq" id="WP_348389412.1">
    <property type="nucleotide sequence ID" value="NZ_CP134146.1"/>
</dbReference>
<dbReference type="InterPro" id="IPR043128">
    <property type="entry name" value="Rev_trsase/Diguanyl_cyclase"/>
</dbReference>
<reference evidence="5" key="1">
    <citation type="submission" date="2023-09" db="EMBL/GenBank/DDBJ databases">
        <authorList>
            <person name="Li S."/>
            <person name="Li X."/>
            <person name="Zhang C."/>
            <person name="Zhao Z."/>
        </authorList>
    </citation>
    <scope>NUCLEOTIDE SEQUENCE [LARGE SCALE GENOMIC DNA]</scope>
    <source>
        <strain evidence="5">SQ345</strain>
    </source>
</reference>
<organism evidence="4 5">
    <name type="scientific">Thalassotalea nanhaiensis</name>
    <dbReference type="NCBI Taxonomy" id="3065648"/>
    <lineage>
        <taxon>Bacteria</taxon>
        <taxon>Pseudomonadati</taxon>
        <taxon>Pseudomonadota</taxon>
        <taxon>Gammaproteobacteria</taxon>
        <taxon>Alteromonadales</taxon>
        <taxon>Colwelliaceae</taxon>
        <taxon>Thalassotalea</taxon>
    </lineage>
</organism>
<dbReference type="Pfam" id="PF00563">
    <property type="entry name" value="EAL"/>
    <property type="match status" value="1"/>
</dbReference>
<sequence length="1495" mass="171002">MLFIKPGFTSSFSHLQRFSVVDGLSQQNITSLVKGNQGNIWIGTDDGLNIYDGYTFHQLPGPKAKFSDYRIAKLYQQNNDEMWISLFEGGLYKYTPHEQSYQLIYEPSNPTNSNDTIIDIQQDHNGNMWFASSHSLFKFSLKEQRLIEQVNISHLFDLEHRIFDINIHQGTVYIATKIGLFVYQTNVQKINKLPLPEVSKAHSVNELFTTEILNQLLYIGTDNGVLSLPLAAIDNYLEQTTDKLDYQLEIADLNVWHLLTQDNQLYVSSHNGLYQYSVNKQQLKKLTAFSDVYPQIKNNRISSLIIGDDNIWLGSKYSGLFKWPLRQQNFTSIIADKSRLNSLSSNNIWALEQDPNKDNLLWTGTENGLNVINMDTLEVSPYLVNNNKQETINQSYIYDMDFDTQGQLWLHTTDGLTIFDSGTRTQQPLNAKQQKLGELMRRNIYKNTFYQDTFWFIKENILYSANTINGEINEYPEINAQLPLESINRLIGFLPKTDTLMLGSNDTLWTFNTSTKRVTKLFVNPLTQDNKQALIDSFHIKDNTLWLSYYSAGLIAISLDNMAITYNSFEESNSVKHSYGIMFDSNNDAWFASHQGIHKLNIADQMLHSYNKNDGLVSDEFNSNAHTRLKNGNFAYGSANGVSIVNPSKFKLATQRRNLKINLSNVEIMSTPKPFVLLNNHDDLTFNHDDIGIKLSFSHSQAHASQSFSFEYKFADSDKDFISMEGNSISFSSLPSGNNHIIVRLVNAFQHKTLATFNLPIKVSYSPWLSPISLSIYALIIIFISITYYRHRLGLHQQLLAAHQQVKQRENRLQIALKNTKSGVWEWQLNNNRMIGSRYHDELALHHLDKAISFDEHLSLIHEQDQHKYKKHWQSYLHINQHEDFSFIYRLKNQSGQYEWYRDTGKAVEFNKVGLATKVVGTYSNITSSRYGEELNEIYIEAIENTNDWVVIINAKNQTAVANESLRKAYDLADEAFDFTPETFGLDARKSDYYRTLFAELEPGSNYQVEERLFLKDGRPIDVSFKISTHTNKYSKDLYFVCIASDITEQKRNARQLEKLANYDNLTGLVNRKFYLEKITATIEEAENNDLSFAILFIDLDKFKLVNDSFGHDVGDQLLITVSQRIQSVISNEDTLARIGGDEFVLLVKKAPDVATIEQVITDVIDAIEMPININTYKLRVGASIGVAMYPTLQCDAKELLANADAAMYFAKKDDKFKFKIYNEDMNLLTTKQFVLEADIKNAIANNEFFNLYQPIVHGNNREICGCELLLRWCNDKGNIIVPDEFIPDAEKLGLIKPMTVAAMERGAKDLAHWRKVNNDLYLTINISANHFTDETFIPQLLRILANHNLPCSAIKLEVTETALINEPEKAIAAMTRINELGIDIALDDFGTGFSSLNYLRNLPIKIIKIDRAFINGMDKNDTDEIIVETTLFLAEKFGLHCIAEGVETFEQEQALLNKGCTQMQGFLFSKPISNDAFASLLKMSSKAHELTYEY</sequence>
<dbReference type="SUPFAM" id="SSF141868">
    <property type="entry name" value="EAL domain-like"/>
    <property type="match status" value="1"/>
</dbReference>
<name>A0ABY9TNF2_9GAMM</name>
<dbReference type="InterPro" id="IPR013655">
    <property type="entry name" value="PAS_fold_3"/>
</dbReference>
<feature type="domain" description="PAC" evidence="1">
    <location>
        <begin position="1007"/>
        <end position="1059"/>
    </location>
</feature>
<dbReference type="SUPFAM" id="SSF55073">
    <property type="entry name" value="Nucleotide cyclase"/>
    <property type="match status" value="1"/>
</dbReference>
<evidence type="ECO:0000259" key="2">
    <source>
        <dbReference type="PROSITE" id="PS50883"/>
    </source>
</evidence>
<dbReference type="Gene3D" id="3.30.70.270">
    <property type="match status" value="1"/>
</dbReference>
<dbReference type="PROSITE" id="PS50883">
    <property type="entry name" value="EAL"/>
    <property type="match status" value="1"/>
</dbReference>
<accession>A0ABY9TNF2</accession>
<dbReference type="Gene3D" id="2.60.40.10">
    <property type="entry name" value="Immunoglobulins"/>
    <property type="match status" value="1"/>
</dbReference>
<dbReference type="SMART" id="SM00267">
    <property type="entry name" value="GGDEF"/>
    <property type="match status" value="1"/>
</dbReference>
<dbReference type="InterPro" id="IPR013783">
    <property type="entry name" value="Ig-like_fold"/>
</dbReference>
<dbReference type="SMART" id="SM00086">
    <property type="entry name" value="PAC"/>
    <property type="match status" value="2"/>
</dbReference>
<dbReference type="PROSITE" id="PS50113">
    <property type="entry name" value="PAC"/>
    <property type="match status" value="1"/>
</dbReference>